<evidence type="ECO:0000313" key="2">
    <source>
        <dbReference type="EMBL" id="OGZ05307.1"/>
    </source>
</evidence>
<name>A0A1G2CVM0_9BACT</name>
<dbReference type="PANTHER" id="PTHR45947">
    <property type="entry name" value="SULFOQUINOVOSYL TRANSFERASE SQD2"/>
    <property type="match status" value="1"/>
</dbReference>
<dbReference type="Proteomes" id="UP000177122">
    <property type="component" value="Unassembled WGS sequence"/>
</dbReference>
<gene>
    <name evidence="2" type="ORF">A2845_06315</name>
</gene>
<comment type="caution">
    <text evidence="2">The sequence shown here is derived from an EMBL/GenBank/DDBJ whole genome shotgun (WGS) entry which is preliminary data.</text>
</comment>
<dbReference type="SUPFAM" id="SSF53756">
    <property type="entry name" value="UDP-Glycosyltransferase/glycogen phosphorylase"/>
    <property type="match status" value="1"/>
</dbReference>
<feature type="domain" description="Glycosyl transferase family 1" evidence="1">
    <location>
        <begin position="197"/>
        <end position="327"/>
    </location>
</feature>
<sequence length="364" mass="41825">MKVALVYDRVVKWGGAERVLLALHKLFPDAPLFTSVYDRRNASWADGFDVRTTYLQHIPTVATHHELYPWLMAFAFESFTFDDYNLVISVTSAEAKGIITKPQTKHICYCLTPTRYLWSHEREYMSNPLLRYGASPVISHLKRWDAVAAQRPDVMIAISHAVRERIQKYYGRESEVIYPPAEIGNKKYEMRNLKSRFPQQNFFLVVSRLVTYKKVDMVIDAFNHLEMPLVIIGTGREERKLKNRARDNIRFIASLTDDELCWYYQHAQALICPQEEDFGLVSVEAQLQGTPVVAFGKGGSLDTVIPGKTGMFFDTQTPEAIVSMIQSYDKTAFDSRTIIQHAERFSMNRFEKGIMNIIARTMGA</sequence>
<proteinExistence type="predicted"/>
<evidence type="ECO:0000313" key="3">
    <source>
        <dbReference type="Proteomes" id="UP000177122"/>
    </source>
</evidence>
<reference evidence="2 3" key="1">
    <citation type="journal article" date="2016" name="Nat. Commun.">
        <title>Thousands of microbial genomes shed light on interconnected biogeochemical processes in an aquifer system.</title>
        <authorList>
            <person name="Anantharaman K."/>
            <person name="Brown C.T."/>
            <person name="Hug L.A."/>
            <person name="Sharon I."/>
            <person name="Castelle C.J."/>
            <person name="Probst A.J."/>
            <person name="Thomas B.C."/>
            <person name="Singh A."/>
            <person name="Wilkins M.J."/>
            <person name="Karaoz U."/>
            <person name="Brodie E.L."/>
            <person name="Williams K.H."/>
            <person name="Hubbard S.S."/>
            <person name="Banfield J.F."/>
        </authorList>
    </citation>
    <scope>NUCLEOTIDE SEQUENCE [LARGE SCALE GENOMIC DNA]</scope>
</reference>
<accession>A0A1G2CVM0</accession>
<dbReference type="Pfam" id="PF00534">
    <property type="entry name" value="Glycos_transf_1"/>
    <property type="match status" value="1"/>
</dbReference>
<evidence type="ECO:0000259" key="1">
    <source>
        <dbReference type="Pfam" id="PF00534"/>
    </source>
</evidence>
<dbReference type="PANTHER" id="PTHR45947:SF3">
    <property type="entry name" value="SULFOQUINOVOSYL TRANSFERASE SQD2"/>
    <property type="match status" value="1"/>
</dbReference>
<dbReference type="InterPro" id="IPR050194">
    <property type="entry name" value="Glycosyltransferase_grp1"/>
</dbReference>
<dbReference type="InterPro" id="IPR001296">
    <property type="entry name" value="Glyco_trans_1"/>
</dbReference>
<dbReference type="EMBL" id="MHLI01000014">
    <property type="protein sequence ID" value="OGZ05307.1"/>
    <property type="molecule type" value="Genomic_DNA"/>
</dbReference>
<dbReference type="Gene3D" id="3.40.50.2000">
    <property type="entry name" value="Glycogen Phosphorylase B"/>
    <property type="match status" value="2"/>
</dbReference>
<organism evidence="2 3">
    <name type="scientific">Candidatus Lloydbacteria bacterium RIFCSPHIGHO2_01_FULL_49_22</name>
    <dbReference type="NCBI Taxonomy" id="1798658"/>
    <lineage>
        <taxon>Bacteria</taxon>
        <taxon>Candidatus Lloydiibacteriota</taxon>
    </lineage>
</organism>
<dbReference type="AlphaFoldDB" id="A0A1G2CVM0"/>
<dbReference type="GO" id="GO:0016757">
    <property type="term" value="F:glycosyltransferase activity"/>
    <property type="evidence" value="ECO:0007669"/>
    <property type="project" value="InterPro"/>
</dbReference>
<protein>
    <recommendedName>
        <fullName evidence="1">Glycosyl transferase family 1 domain-containing protein</fullName>
    </recommendedName>
</protein>